<proteinExistence type="predicted"/>
<dbReference type="EMBL" id="QGKX02000004">
    <property type="protein sequence ID" value="KAF3603420.1"/>
    <property type="molecule type" value="Genomic_DNA"/>
</dbReference>
<sequence>MGFAAIWNSHPKKYGPGIARALTEALQAGIGSDSLVSASIALKSIAVNDEICKSIAESGGIDTLLRCIDDSGEQGNNTAAKTCCSLLSKLAGSDSNKSTIVEKRGLDKLIKLAQRFSDDPLVIQEVMSIISIICLRSPDHAASAIEAGAGDLAIQAMKRFPAAAQMQRNACNMIRNIAVRNAENRKILLANGIEKLIRNAKANNEICRASATDALRDLGLDNYNS</sequence>
<dbReference type="InterPro" id="IPR011989">
    <property type="entry name" value="ARM-like"/>
</dbReference>
<name>A0A8S9STM9_BRACR</name>
<dbReference type="Proteomes" id="UP000712600">
    <property type="component" value="Unassembled WGS sequence"/>
</dbReference>
<evidence type="ECO:0000313" key="3">
    <source>
        <dbReference type="Proteomes" id="UP000712600"/>
    </source>
</evidence>
<reference evidence="2" key="1">
    <citation type="submission" date="2019-12" db="EMBL/GenBank/DDBJ databases">
        <title>Genome sequencing and annotation of Brassica cretica.</title>
        <authorList>
            <person name="Studholme D.J."/>
            <person name="Sarris P."/>
        </authorList>
    </citation>
    <scope>NUCLEOTIDE SEQUENCE</scope>
    <source>
        <strain evidence="2">PFS-109/04</strain>
        <tissue evidence="2">Leaf</tissue>
    </source>
</reference>
<evidence type="ECO:0008006" key="4">
    <source>
        <dbReference type="Google" id="ProtNLM"/>
    </source>
</evidence>
<protein>
    <recommendedName>
        <fullName evidence="4">Armadillo repeat-containing domain-containing protein</fullName>
    </recommendedName>
</protein>
<dbReference type="AlphaFoldDB" id="A0A8S9STM9"/>
<dbReference type="InterPro" id="IPR016024">
    <property type="entry name" value="ARM-type_fold"/>
</dbReference>
<dbReference type="PANTHER" id="PTHR22895:SF0">
    <property type="entry name" value="ARMADILLO REPEAT-CONTAINING PROTEIN 6"/>
    <property type="match status" value="1"/>
</dbReference>
<dbReference type="SUPFAM" id="SSF48371">
    <property type="entry name" value="ARM repeat"/>
    <property type="match status" value="1"/>
</dbReference>
<dbReference type="Gene3D" id="1.25.10.10">
    <property type="entry name" value="Leucine-rich Repeat Variant"/>
    <property type="match status" value="1"/>
</dbReference>
<gene>
    <name evidence="2" type="ORF">F2Q69_00032905</name>
</gene>
<comment type="caution">
    <text evidence="2">The sequence shown here is derived from an EMBL/GenBank/DDBJ whole genome shotgun (WGS) entry which is preliminary data.</text>
</comment>
<dbReference type="InterPro" id="IPR000225">
    <property type="entry name" value="Armadillo"/>
</dbReference>
<evidence type="ECO:0000256" key="1">
    <source>
        <dbReference type="ARBA" id="ARBA00022737"/>
    </source>
</evidence>
<keyword evidence="1" id="KW-0677">Repeat</keyword>
<dbReference type="SMART" id="SM00185">
    <property type="entry name" value="ARM"/>
    <property type="match status" value="4"/>
</dbReference>
<organism evidence="2 3">
    <name type="scientific">Brassica cretica</name>
    <name type="common">Mustard</name>
    <dbReference type="NCBI Taxonomy" id="69181"/>
    <lineage>
        <taxon>Eukaryota</taxon>
        <taxon>Viridiplantae</taxon>
        <taxon>Streptophyta</taxon>
        <taxon>Embryophyta</taxon>
        <taxon>Tracheophyta</taxon>
        <taxon>Spermatophyta</taxon>
        <taxon>Magnoliopsida</taxon>
        <taxon>eudicotyledons</taxon>
        <taxon>Gunneridae</taxon>
        <taxon>Pentapetalae</taxon>
        <taxon>rosids</taxon>
        <taxon>malvids</taxon>
        <taxon>Brassicales</taxon>
        <taxon>Brassicaceae</taxon>
        <taxon>Brassiceae</taxon>
        <taxon>Brassica</taxon>
    </lineage>
</organism>
<accession>A0A8S9STM9</accession>
<evidence type="ECO:0000313" key="2">
    <source>
        <dbReference type="EMBL" id="KAF3603420.1"/>
    </source>
</evidence>
<dbReference type="PANTHER" id="PTHR22895">
    <property type="entry name" value="ARMADILLO REPEAT-CONTAINING PROTEIN 6"/>
    <property type="match status" value="1"/>
</dbReference>